<name>A0ACC1U2G1_9AGAR</name>
<sequence length="329" mass="37380">MVIESDQLARTFIAAQYQYQGFRLFRLHYICQHCRRTPGPTAKVSCKIQLDAVFCPWCQDSVILSGDLSFNGYTTKPFSQIIPISKSGVNRYYDDRHAYDRPTDSAQLGVRQRRISNPSDSGLAGNISLMSSTSSATSEKTQACGRPKSILKKDNHDKGGSKKKAVSYRENCPPFFTWRTAITEATSNTDDDEKNIVYFLLEPPERGSGGCRGGMDRRWADSDNRWWRYSDKVLKKSFYRVTPRWFCLYGHLHDVYGPQSRVIVPILFQVLSLMHGILQVFLYHHKYGACLAQSALYSALCCGLIDGPLFKLCIHLNEIHGDYILSSQK</sequence>
<comment type="caution">
    <text evidence="1">The sequence shown here is derived from an EMBL/GenBank/DDBJ whole genome shotgun (WGS) entry which is preliminary data.</text>
</comment>
<dbReference type="EMBL" id="MU795081">
    <property type="protein sequence ID" value="KAJ3810900.1"/>
    <property type="molecule type" value="Genomic_DNA"/>
</dbReference>
<reference evidence="1" key="1">
    <citation type="submission" date="2022-09" db="EMBL/GenBank/DDBJ databases">
        <title>A Global Phylogenomic Analysis of the Shiitake Genus Lentinula.</title>
        <authorList>
            <consortium name="DOE Joint Genome Institute"/>
            <person name="Sierra-Patev S."/>
            <person name="Min B."/>
            <person name="Naranjo-Ortiz M."/>
            <person name="Looney B."/>
            <person name="Konkel Z."/>
            <person name="Slot J.C."/>
            <person name="Sakamoto Y."/>
            <person name="Steenwyk J.L."/>
            <person name="Rokas A."/>
            <person name="Carro J."/>
            <person name="Camarero S."/>
            <person name="Ferreira P."/>
            <person name="Molpeceres G."/>
            <person name="Ruiz-Duenas F.J."/>
            <person name="Serrano A."/>
            <person name="Henrissat B."/>
            <person name="Drula E."/>
            <person name="Hughes K.W."/>
            <person name="Mata J.L."/>
            <person name="Ishikawa N.K."/>
            <person name="Vargas-Isla R."/>
            <person name="Ushijima S."/>
            <person name="Smith C.A."/>
            <person name="Ahrendt S."/>
            <person name="Andreopoulos W."/>
            <person name="He G."/>
            <person name="Labutti K."/>
            <person name="Lipzen A."/>
            <person name="Ng V."/>
            <person name="Riley R."/>
            <person name="Sandor L."/>
            <person name="Barry K."/>
            <person name="Martinez A.T."/>
            <person name="Xiao Y."/>
            <person name="Gibbons J.G."/>
            <person name="Terashima K."/>
            <person name="Grigoriev I.V."/>
            <person name="Hibbett D.S."/>
        </authorList>
    </citation>
    <scope>NUCLEOTIDE SEQUENCE</scope>
    <source>
        <strain evidence="1">TMI1499</strain>
    </source>
</reference>
<protein>
    <submittedName>
        <fullName evidence="1">Uncharacterized protein</fullName>
    </submittedName>
</protein>
<evidence type="ECO:0000313" key="2">
    <source>
        <dbReference type="Proteomes" id="UP001163835"/>
    </source>
</evidence>
<accession>A0ACC1U2G1</accession>
<proteinExistence type="predicted"/>
<organism evidence="1 2">
    <name type="scientific">Lentinula aff. lateritia</name>
    <dbReference type="NCBI Taxonomy" id="2804960"/>
    <lineage>
        <taxon>Eukaryota</taxon>
        <taxon>Fungi</taxon>
        <taxon>Dikarya</taxon>
        <taxon>Basidiomycota</taxon>
        <taxon>Agaricomycotina</taxon>
        <taxon>Agaricomycetes</taxon>
        <taxon>Agaricomycetidae</taxon>
        <taxon>Agaricales</taxon>
        <taxon>Marasmiineae</taxon>
        <taxon>Omphalotaceae</taxon>
        <taxon>Lentinula</taxon>
    </lineage>
</organism>
<gene>
    <name evidence="1" type="ORF">F5876DRAFT_65219</name>
</gene>
<keyword evidence="2" id="KW-1185">Reference proteome</keyword>
<evidence type="ECO:0000313" key="1">
    <source>
        <dbReference type="EMBL" id="KAJ3810900.1"/>
    </source>
</evidence>
<dbReference type="Proteomes" id="UP001163835">
    <property type="component" value="Unassembled WGS sequence"/>
</dbReference>